<dbReference type="RefSeq" id="XP_017986050.1">
    <property type="nucleotide sequence ID" value="XM_018130561.1"/>
</dbReference>
<evidence type="ECO:0000256" key="1">
    <source>
        <dbReference type="ARBA" id="ARBA00022574"/>
    </source>
</evidence>
<keyword evidence="2" id="KW-0677">Repeat</keyword>
<dbReference type="InterPro" id="IPR015943">
    <property type="entry name" value="WD40/YVTN_repeat-like_dom_sf"/>
</dbReference>
<evidence type="ECO:0000313" key="4">
    <source>
        <dbReference type="Proteomes" id="UP000243052"/>
    </source>
</evidence>
<accession>A0A120K160</accession>
<dbReference type="InterPro" id="IPR001680">
    <property type="entry name" value="WD40_rpt"/>
</dbReference>
<reference evidence="3 4" key="1">
    <citation type="submission" date="2016-01" db="EMBL/GenBank/DDBJ databases">
        <title>Genome sequence of the yeast Holleya sinecauda.</title>
        <authorList>
            <person name="Dietrich F.S."/>
        </authorList>
    </citation>
    <scope>NUCLEOTIDE SEQUENCE [LARGE SCALE GENOMIC DNA]</scope>
    <source>
        <strain evidence="3 4">ATCC 58844</strain>
    </source>
</reference>
<dbReference type="AlphaFoldDB" id="A0A120K160"/>
<evidence type="ECO:0000313" key="3">
    <source>
        <dbReference type="EMBL" id="AMD19054.1"/>
    </source>
</evidence>
<dbReference type="OrthoDB" id="427795at2759"/>
<keyword evidence="1" id="KW-0853">WD repeat</keyword>
<dbReference type="SUPFAM" id="SSF50978">
    <property type="entry name" value="WD40 repeat-like"/>
    <property type="match status" value="1"/>
</dbReference>
<dbReference type="InterPro" id="IPR050459">
    <property type="entry name" value="WD_repeat_RBAP46/RBAP48/MSI1"/>
</dbReference>
<dbReference type="STRING" id="45286.A0A120K160"/>
<evidence type="ECO:0000256" key="2">
    <source>
        <dbReference type="ARBA" id="ARBA00022737"/>
    </source>
</evidence>
<dbReference type="SMART" id="SM00320">
    <property type="entry name" value="WD40"/>
    <property type="match status" value="4"/>
</dbReference>
<dbReference type="InterPro" id="IPR036322">
    <property type="entry name" value="WD40_repeat_dom_sf"/>
</dbReference>
<protein>
    <submittedName>
        <fullName evidence="3">HBR153Cp</fullName>
    </submittedName>
</protein>
<dbReference type="EMBL" id="CP014242">
    <property type="protein sequence ID" value="AMD19054.1"/>
    <property type="molecule type" value="Genomic_DNA"/>
</dbReference>
<organism evidence="3 4">
    <name type="scientific">Eremothecium sinecaudum</name>
    <dbReference type="NCBI Taxonomy" id="45286"/>
    <lineage>
        <taxon>Eukaryota</taxon>
        <taxon>Fungi</taxon>
        <taxon>Dikarya</taxon>
        <taxon>Ascomycota</taxon>
        <taxon>Saccharomycotina</taxon>
        <taxon>Saccharomycetes</taxon>
        <taxon>Saccharomycetales</taxon>
        <taxon>Saccharomycetaceae</taxon>
        <taxon>Eremothecium</taxon>
    </lineage>
</organism>
<proteinExistence type="predicted"/>
<keyword evidence="4" id="KW-1185">Reference proteome</keyword>
<dbReference type="GeneID" id="28722510"/>
<gene>
    <name evidence="3" type="ORF">AW171_hschr2864</name>
</gene>
<dbReference type="PANTHER" id="PTHR22850">
    <property type="entry name" value="WD40 REPEAT FAMILY"/>
    <property type="match status" value="1"/>
</dbReference>
<dbReference type="Gene3D" id="2.130.10.10">
    <property type="entry name" value="YVTN repeat-like/Quinoprotein amine dehydrogenase"/>
    <property type="match status" value="1"/>
</dbReference>
<sequence length="446" mass="49637">MNEQFKVWKKTIPSLYQYITSFKPRYALDAEDLCTLNKCFVFTHKIVPQKDKGVLEASALIAMGSRIFQIDCILPLGLHVEEPESSSEPVLPDPQFGESPIPHDSLQPVWIFPGKNISSVQFMDGPHFRAVAMCTDGSLGWFKEGSENPLYVLDGKGPANSGSSTNGQSAKTENSKYIANEFAVSQDGSVIVRVQSVSSGNDVHCTLQVVDNSENISKVKHSTTLQNICVTNVKFHNKYLFGMCCSDNKLGFWDVRTAGKAIWWLNEDKEDGSLTCFETSPILDMLFLTGTDSGSIKLWDFRSVVAGSKGEPATELLRLYHQDNDPVVDIKFALNSPTTFVTIGKSGNIYHWDIEYMLQQISEEDSEEELPTLEDIQQQCLTFLHTGGGRRSLGTNVKRNTVAWHRDFSDVIGCIDSDGLVTIYKPYFGRPEESAVEDDDVGINNK</sequence>
<dbReference type="Proteomes" id="UP000243052">
    <property type="component" value="Chromosome ii"/>
</dbReference>
<name>A0A120K160_9SACH</name>